<evidence type="ECO:0000313" key="2">
    <source>
        <dbReference type="EMBL" id="POS77818.1"/>
    </source>
</evidence>
<feature type="region of interest" description="Disordered" evidence="1">
    <location>
        <begin position="256"/>
        <end position="286"/>
    </location>
</feature>
<protein>
    <submittedName>
        <fullName evidence="2">Uncharacterized protein</fullName>
    </submittedName>
</protein>
<evidence type="ECO:0000256" key="1">
    <source>
        <dbReference type="SAM" id="MobiDB-lite"/>
    </source>
</evidence>
<accession>A0A2P5I5M4</accession>
<gene>
    <name evidence="2" type="ORF">DHEL01_v203793</name>
</gene>
<keyword evidence="3" id="KW-1185">Reference proteome</keyword>
<evidence type="ECO:0000313" key="3">
    <source>
        <dbReference type="Proteomes" id="UP000094444"/>
    </source>
</evidence>
<sequence length="403" mass="44915">MRKQRVVRRAQLIPSISSALGNLWSTQSPELRRKIESLVPEAAADSGPEEVLNELQRRTQVLLLRSARDQKIKASSVQKAFTGHDFVDDDFTDHANLDCVRKTLHAQDDGQSQEAISGFAAHAKPDRGPMHPELELESSRGFINLGAGSAEGDRIDLGPEDPCMDNDMEVAEWIDGDMVSCTSESLPERRGLYDEDCVWGETLDLIHGDRDYQKQHVGCEASLQEHGSENAGSYHESDTYGHCYEMSDIEETMQPTARTSEDCSAEASRAARTLEDSGDDLSGLVSDEDDVDNIELHDHLCEERAIFLFGGQYDPCESNDEHDESMLHGRDSDDEAGPNYHTWGHPRHSQPEAAGDDARIGLRRAPGDWSQVPRKHGHHDLDERWECRGPQPNAFTTMLAGDR</sequence>
<reference evidence="2" key="1">
    <citation type="submission" date="2017-09" db="EMBL/GenBank/DDBJ databases">
        <title>Polyketide synthases of a Diaporthe helianthi virulent isolate.</title>
        <authorList>
            <person name="Baroncelli R."/>
        </authorList>
    </citation>
    <scope>NUCLEOTIDE SEQUENCE [LARGE SCALE GENOMIC DNA]</scope>
    <source>
        <strain evidence="2">7/96</strain>
    </source>
</reference>
<dbReference type="InParanoid" id="A0A2P5I5M4"/>
<dbReference type="OrthoDB" id="4898608at2759"/>
<dbReference type="Proteomes" id="UP000094444">
    <property type="component" value="Unassembled WGS sequence"/>
</dbReference>
<comment type="caution">
    <text evidence="2">The sequence shown here is derived from an EMBL/GenBank/DDBJ whole genome shotgun (WGS) entry which is preliminary data.</text>
</comment>
<feature type="region of interest" description="Disordered" evidence="1">
    <location>
        <begin position="318"/>
        <end position="403"/>
    </location>
</feature>
<dbReference type="AlphaFoldDB" id="A0A2P5I5M4"/>
<organism evidence="2 3">
    <name type="scientific">Diaporthe helianthi</name>
    <dbReference type="NCBI Taxonomy" id="158607"/>
    <lineage>
        <taxon>Eukaryota</taxon>
        <taxon>Fungi</taxon>
        <taxon>Dikarya</taxon>
        <taxon>Ascomycota</taxon>
        <taxon>Pezizomycotina</taxon>
        <taxon>Sordariomycetes</taxon>
        <taxon>Sordariomycetidae</taxon>
        <taxon>Diaporthales</taxon>
        <taxon>Diaporthaceae</taxon>
        <taxon>Diaporthe</taxon>
    </lineage>
</organism>
<proteinExistence type="predicted"/>
<dbReference type="EMBL" id="MAVT02000238">
    <property type="protein sequence ID" value="POS77818.1"/>
    <property type="molecule type" value="Genomic_DNA"/>
</dbReference>
<name>A0A2P5I5M4_DIAHE</name>